<dbReference type="AlphaFoldDB" id="A0A5B7F773"/>
<name>A0A5B7F773_PORTR</name>
<keyword evidence="4" id="KW-1185">Reference proteome</keyword>
<organism evidence="3 4">
    <name type="scientific">Portunus trituberculatus</name>
    <name type="common">Swimming crab</name>
    <name type="synonym">Neptunus trituberculatus</name>
    <dbReference type="NCBI Taxonomy" id="210409"/>
    <lineage>
        <taxon>Eukaryota</taxon>
        <taxon>Metazoa</taxon>
        <taxon>Ecdysozoa</taxon>
        <taxon>Arthropoda</taxon>
        <taxon>Crustacea</taxon>
        <taxon>Multicrustacea</taxon>
        <taxon>Malacostraca</taxon>
        <taxon>Eumalacostraca</taxon>
        <taxon>Eucarida</taxon>
        <taxon>Decapoda</taxon>
        <taxon>Pleocyemata</taxon>
        <taxon>Brachyura</taxon>
        <taxon>Eubrachyura</taxon>
        <taxon>Portunoidea</taxon>
        <taxon>Portunidae</taxon>
        <taxon>Portuninae</taxon>
        <taxon>Portunus</taxon>
    </lineage>
</organism>
<keyword evidence="1" id="KW-0479">Metal-binding</keyword>
<dbReference type="PROSITE" id="PS50158">
    <property type="entry name" value="ZF_CCHC"/>
    <property type="match status" value="1"/>
</dbReference>
<feature type="domain" description="CCHC-type" evidence="2">
    <location>
        <begin position="54"/>
        <end position="67"/>
    </location>
</feature>
<protein>
    <recommendedName>
        <fullName evidence="2">CCHC-type domain-containing protein</fullName>
    </recommendedName>
</protein>
<evidence type="ECO:0000256" key="1">
    <source>
        <dbReference type="PROSITE-ProRule" id="PRU00047"/>
    </source>
</evidence>
<keyword evidence="1" id="KW-0862">Zinc</keyword>
<proteinExistence type="predicted"/>
<evidence type="ECO:0000313" key="4">
    <source>
        <dbReference type="Proteomes" id="UP000324222"/>
    </source>
</evidence>
<dbReference type="Proteomes" id="UP000324222">
    <property type="component" value="Unassembled WGS sequence"/>
</dbReference>
<keyword evidence="1" id="KW-0863">Zinc-finger</keyword>
<evidence type="ECO:0000259" key="2">
    <source>
        <dbReference type="PROSITE" id="PS50158"/>
    </source>
</evidence>
<dbReference type="GO" id="GO:0003676">
    <property type="term" value="F:nucleic acid binding"/>
    <property type="evidence" value="ECO:0007669"/>
    <property type="project" value="InterPro"/>
</dbReference>
<accession>A0A5B7F773</accession>
<dbReference type="GO" id="GO:0008270">
    <property type="term" value="F:zinc ion binding"/>
    <property type="evidence" value="ECO:0007669"/>
    <property type="project" value="UniProtKB-KW"/>
</dbReference>
<sequence length="162" mass="17786">MEFEAFPYTTATAAMPHHRFAAQKPLRRHLPVRRTQVQRGRRRRTSSGEFSGLCWKCGQCGHRRSDCLGERKTRSLENVRACSPTKACCENCGRWGHCRATCSQLKDVMMVGGNANRLGVGATVQPSPPQTPSVKVPQRCHCTGGPSVRRSGRLPVSCGGGH</sequence>
<evidence type="ECO:0000313" key="3">
    <source>
        <dbReference type="EMBL" id="MPC41079.1"/>
    </source>
</evidence>
<dbReference type="EMBL" id="VSRR010004918">
    <property type="protein sequence ID" value="MPC41079.1"/>
    <property type="molecule type" value="Genomic_DNA"/>
</dbReference>
<gene>
    <name evidence="3" type="ORF">E2C01_034660</name>
</gene>
<comment type="caution">
    <text evidence="3">The sequence shown here is derived from an EMBL/GenBank/DDBJ whole genome shotgun (WGS) entry which is preliminary data.</text>
</comment>
<reference evidence="3 4" key="1">
    <citation type="submission" date="2019-05" db="EMBL/GenBank/DDBJ databases">
        <title>Another draft genome of Portunus trituberculatus and its Hox gene families provides insights of decapod evolution.</title>
        <authorList>
            <person name="Jeong J.-H."/>
            <person name="Song I."/>
            <person name="Kim S."/>
            <person name="Choi T."/>
            <person name="Kim D."/>
            <person name="Ryu S."/>
            <person name="Kim W."/>
        </authorList>
    </citation>
    <scope>NUCLEOTIDE SEQUENCE [LARGE SCALE GENOMIC DNA]</scope>
    <source>
        <tissue evidence="3">Muscle</tissue>
    </source>
</reference>
<dbReference type="InterPro" id="IPR001878">
    <property type="entry name" value="Znf_CCHC"/>
</dbReference>